<dbReference type="PANTHER" id="PTHR34580:SF1">
    <property type="entry name" value="PROTEIN PAFC"/>
    <property type="match status" value="1"/>
</dbReference>
<gene>
    <name evidence="3" type="ORF">NCTC12224_01383</name>
</gene>
<organism evidence="3 4">
    <name type="scientific">Streptococcus hyointestinalis</name>
    <dbReference type="NCBI Taxonomy" id="1337"/>
    <lineage>
        <taxon>Bacteria</taxon>
        <taxon>Bacillati</taxon>
        <taxon>Bacillota</taxon>
        <taxon>Bacilli</taxon>
        <taxon>Lactobacillales</taxon>
        <taxon>Streptococcaceae</taxon>
        <taxon>Streptococcus</taxon>
    </lineage>
</organism>
<evidence type="ECO:0000313" key="3">
    <source>
        <dbReference type="EMBL" id="SUN61232.1"/>
    </source>
</evidence>
<keyword evidence="4" id="KW-1185">Reference proteome</keyword>
<reference evidence="3 4" key="1">
    <citation type="submission" date="2018-06" db="EMBL/GenBank/DDBJ databases">
        <authorList>
            <consortium name="Pathogen Informatics"/>
            <person name="Doyle S."/>
        </authorList>
    </citation>
    <scope>NUCLEOTIDE SEQUENCE [LARGE SCALE GENOMIC DNA]</scope>
    <source>
        <strain evidence="3 4">NCTC12224</strain>
    </source>
</reference>
<evidence type="ECO:0000313" key="4">
    <source>
        <dbReference type="Proteomes" id="UP000254924"/>
    </source>
</evidence>
<proteinExistence type="predicted"/>
<protein>
    <submittedName>
        <fullName evidence="3">Putative transcriptional regulator</fullName>
    </submittedName>
</protein>
<dbReference type="Pfam" id="PF13280">
    <property type="entry name" value="WYL"/>
    <property type="match status" value="1"/>
</dbReference>
<dbReference type="OrthoDB" id="86031at2"/>
<evidence type="ECO:0000259" key="1">
    <source>
        <dbReference type="Pfam" id="PF13280"/>
    </source>
</evidence>
<dbReference type="Pfam" id="PF25583">
    <property type="entry name" value="WCX"/>
    <property type="match status" value="1"/>
</dbReference>
<sequence>MNGQERLLRIFLRLQAGAHLSKCQLADEFEISEKMIQRDFALLSSFLEEQPTIAAELAYDSKHHTRYLKGKSLFNKKDILVIAKILLENRALNEAENKGLIDSLLALLFREERKEIASIIASELLNYAPLSDRQERIDKIWDWSEAIRKEQVLEIAYKTPYQKKKAHTILPVSLFYDSHYFYTVVYHLRRESYMTLRLDRIVAWSVSEVKKPVLSYGRKFRDGDIRNLRVDSFMGKEVTVRVRFRYDPTIVLDQFPTAKVLEQTEDESIIEFVSQDTPGLKRWLLSQADGLTVLSPQSLVSEMREILQKMTKSYEE</sequence>
<dbReference type="PROSITE" id="PS52050">
    <property type="entry name" value="WYL"/>
    <property type="match status" value="1"/>
</dbReference>
<dbReference type="Proteomes" id="UP000254924">
    <property type="component" value="Unassembled WGS sequence"/>
</dbReference>
<evidence type="ECO:0000259" key="2">
    <source>
        <dbReference type="Pfam" id="PF25583"/>
    </source>
</evidence>
<feature type="domain" description="WYL" evidence="1">
    <location>
        <begin position="144"/>
        <end position="204"/>
    </location>
</feature>
<dbReference type="InterPro" id="IPR026881">
    <property type="entry name" value="WYL_dom"/>
</dbReference>
<dbReference type="GeneID" id="78356703"/>
<dbReference type="InterPro" id="IPR057727">
    <property type="entry name" value="WCX_dom"/>
</dbReference>
<accession>A0A380K836</accession>
<dbReference type="InterPro" id="IPR051534">
    <property type="entry name" value="CBASS_pafABC_assoc_protein"/>
</dbReference>
<dbReference type="PANTHER" id="PTHR34580">
    <property type="match status" value="1"/>
</dbReference>
<dbReference type="RefSeq" id="WP_115269314.1">
    <property type="nucleotide sequence ID" value="NZ_JBNPNB010000090.1"/>
</dbReference>
<name>A0A380K836_9STRE</name>
<feature type="domain" description="WCX" evidence="2">
    <location>
        <begin position="238"/>
        <end position="310"/>
    </location>
</feature>
<dbReference type="EMBL" id="UHFN01000007">
    <property type="protein sequence ID" value="SUN61232.1"/>
    <property type="molecule type" value="Genomic_DNA"/>
</dbReference>
<dbReference type="AlphaFoldDB" id="A0A380K836"/>